<feature type="region of interest" description="Disordered" evidence="1">
    <location>
        <begin position="397"/>
        <end position="419"/>
    </location>
</feature>
<feature type="compositionally biased region" description="Pro residues" evidence="1">
    <location>
        <begin position="745"/>
        <end position="755"/>
    </location>
</feature>
<dbReference type="AlphaFoldDB" id="A0AAN6D3Y9"/>
<feature type="region of interest" description="Disordered" evidence="1">
    <location>
        <begin position="504"/>
        <end position="523"/>
    </location>
</feature>
<feature type="domain" description="Ketopantoate reductase C-terminal" evidence="2">
    <location>
        <begin position="212"/>
        <end position="343"/>
    </location>
</feature>
<reference evidence="3" key="1">
    <citation type="journal article" date="2021" name="G3 (Bethesda)">
        <title>Genomic diversity, chromosomal rearrangements, and interspecies hybridization in the ogataea polymorpha species complex.</title>
        <authorList>
            <person name="Hanson S.J."/>
            <person name="Cinneide E.O."/>
            <person name="Salzberg L.I."/>
            <person name="Wolfe K.H."/>
            <person name="McGowan J."/>
            <person name="Fitzpatrick D.A."/>
            <person name="Matlin K."/>
        </authorList>
    </citation>
    <scope>NUCLEOTIDE SEQUENCE</scope>
    <source>
        <strain evidence="3">83-405-1</strain>
    </source>
</reference>
<evidence type="ECO:0000313" key="3">
    <source>
        <dbReference type="EMBL" id="KAG7725876.1"/>
    </source>
</evidence>
<feature type="compositionally biased region" description="Polar residues" evidence="1">
    <location>
        <begin position="556"/>
        <end position="565"/>
    </location>
</feature>
<dbReference type="InterPro" id="IPR013328">
    <property type="entry name" value="6PGD_dom2"/>
</dbReference>
<sequence length="847" mass="94162">MTSRYNVLSIGAHPNLAFYNWRLFSSKTCDLTVVSPSAKSNNTFQWSSAQFGNSRYSLSTVYESLDPYLSSTDFSRTKIDYIFVSATSLQDLSLVSAKLAKVFVAQLSVGAVPAIIVESTNFVNLEPFVKLSMQLEADVPVLSIMSDYDIRLVGNNNYHVYKSKKESDLLYVGRSGTEDEYTKTDIKLINEISDLFESAGIDVYKLSTPVEFLSYQWKFALPKITIEPLSILFEKPFPDQLQEQILAKPLISGLIKEIISVIKTMGCKLFKSYDSESSMLQRLSQLYPVVDLSPDYSEAPKLFYDFYNQNEIYLDLLVLQPILIADDFHIKTPYLEFLYAMMTQACNSNVSTLEHPTSIFWLRKNAENIRHLKLQQDELSVKNALKEKEIAESANRLAQPAIQPSSVHPSPPASQADNNAFNFENKEYNQPNNQRSYTTNLQPAMAANGQYVNGTVVQDQSMDADLEELSEMARAYVISDQTQNPQAPTGSYQAKPTPNIFAQQREAQQVQPQPQPQTQPAQQYQQYLPPQQQYQQYHPQQYPQQQNPAQLAQPVSGPQVQQQYTAPPAGTEYYNDSSSPSYMPQQGLPHGLPSQGLSSQQQILTQTAPPAPVRRQPVPMSYTQDNLSMISGMNGHQSTYEGQDYYGQMARQQSRQFKPTSRKNRKSTNILSGVALGNDTRGMPSRQSMMLGPSQNPGMNNMQQPYPMRQSSSGTLNQMTRRSQTSNGLGINGPYKQPKPQHQQPAPPQKQPQPFAPQELAQAPTAYPAPAVTAEAAPQGGSGSGSASVSGSGSESSLPAPSQANNLRPVPEATPAPNTPAFTPPTTSESKTTEKKKKKRGFFGRKK</sequence>
<dbReference type="PANTHER" id="PTHR21708:SF25">
    <property type="entry name" value="PROTEIN PAM1-RELATED"/>
    <property type="match status" value="1"/>
</dbReference>
<feature type="region of interest" description="Disordered" evidence="1">
    <location>
        <begin position="650"/>
        <end position="847"/>
    </location>
</feature>
<dbReference type="Proteomes" id="UP000738402">
    <property type="component" value="Unassembled WGS sequence"/>
</dbReference>
<feature type="compositionally biased region" description="Low complexity" evidence="1">
    <location>
        <begin position="819"/>
        <end position="830"/>
    </location>
</feature>
<evidence type="ECO:0000259" key="2">
    <source>
        <dbReference type="Pfam" id="PF08546"/>
    </source>
</evidence>
<comment type="caution">
    <text evidence="3">The sequence shown here is derived from an EMBL/GenBank/DDBJ whole genome shotgun (WGS) entry which is preliminary data.</text>
</comment>
<evidence type="ECO:0000256" key="1">
    <source>
        <dbReference type="SAM" id="MobiDB-lite"/>
    </source>
</evidence>
<dbReference type="InterPro" id="IPR051402">
    <property type="entry name" value="KPR-Related"/>
</dbReference>
<gene>
    <name evidence="3" type="ORF">KL933_003924</name>
</gene>
<name>A0AAN6D3Y9_9ASCO</name>
<feature type="compositionally biased region" description="Basic residues" evidence="1">
    <location>
        <begin position="834"/>
        <end position="847"/>
    </location>
</feature>
<dbReference type="Gene3D" id="1.10.1040.10">
    <property type="entry name" value="N-(1-d-carboxylethyl)-l-norvaline Dehydrogenase, domain 2"/>
    <property type="match status" value="1"/>
</dbReference>
<dbReference type="InterPro" id="IPR013752">
    <property type="entry name" value="KPA_reductase"/>
</dbReference>
<feature type="region of interest" description="Disordered" evidence="1">
    <location>
        <begin position="533"/>
        <end position="619"/>
    </location>
</feature>
<feature type="compositionally biased region" description="Low complexity" evidence="1">
    <location>
        <begin position="592"/>
        <end position="619"/>
    </location>
</feature>
<dbReference type="GO" id="GO:0005737">
    <property type="term" value="C:cytoplasm"/>
    <property type="evidence" value="ECO:0007669"/>
    <property type="project" value="TreeGrafter"/>
</dbReference>
<dbReference type="PANTHER" id="PTHR21708">
    <property type="entry name" value="PROBABLE 2-DEHYDROPANTOATE 2-REDUCTASE"/>
    <property type="match status" value="1"/>
</dbReference>
<proteinExistence type="predicted"/>
<evidence type="ECO:0000313" key="4">
    <source>
        <dbReference type="Proteomes" id="UP000738402"/>
    </source>
</evidence>
<dbReference type="Pfam" id="PF08546">
    <property type="entry name" value="ApbA_C"/>
    <property type="match status" value="1"/>
</dbReference>
<feature type="compositionally biased region" description="Polar residues" evidence="1">
    <location>
        <begin position="685"/>
        <end position="729"/>
    </location>
</feature>
<feature type="compositionally biased region" description="Low complexity" evidence="1">
    <location>
        <begin position="756"/>
        <end position="797"/>
    </location>
</feature>
<dbReference type="EMBL" id="JAHLUH010000011">
    <property type="protein sequence ID" value="KAG7725876.1"/>
    <property type="molecule type" value="Genomic_DNA"/>
</dbReference>
<feature type="compositionally biased region" description="Polar residues" evidence="1">
    <location>
        <begin position="574"/>
        <end position="584"/>
    </location>
</feature>
<feature type="compositionally biased region" description="Polar residues" evidence="1">
    <location>
        <begin position="650"/>
        <end position="659"/>
    </location>
</feature>
<organism evidence="3 4">
    <name type="scientific">Ogataea haglerorum</name>
    <dbReference type="NCBI Taxonomy" id="1937702"/>
    <lineage>
        <taxon>Eukaryota</taxon>
        <taxon>Fungi</taxon>
        <taxon>Dikarya</taxon>
        <taxon>Ascomycota</taxon>
        <taxon>Saccharomycotina</taxon>
        <taxon>Pichiomycetes</taxon>
        <taxon>Pichiales</taxon>
        <taxon>Pichiaceae</taxon>
        <taxon>Ogataea</taxon>
    </lineage>
</organism>
<accession>A0AAN6D3Y9</accession>
<feature type="compositionally biased region" description="Low complexity" evidence="1">
    <location>
        <begin position="533"/>
        <end position="554"/>
    </location>
</feature>
<protein>
    <recommendedName>
        <fullName evidence="2">Ketopantoate reductase C-terminal domain-containing protein</fullName>
    </recommendedName>
</protein>
<feature type="compositionally biased region" description="Polar residues" evidence="1">
    <location>
        <begin position="402"/>
        <end position="419"/>
    </location>
</feature>